<organism evidence="2 3">
    <name type="scientific">Orbilia ellipsospora</name>
    <dbReference type="NCBI Taxonomy" id="2528407"/>
    <lineage>
        <taxon>Eukaryota</taxon>
        <taxon>Fungi</taxon>
        <taxon>Dikarya</taxon>
        <taxon>Ascomycota</taxon>
        <taxon>Pezizomycotina</taxon>
        <taxon>Orbiliomycetes</taxon>
        <taxon>Orbiliales</taxon>
        <taxon>Orbiliaceae</taxon>
        <taxon>Orbilia</taxon>
    </lineage>
</organism>
<feature type="domain" description="CHAT" evidence="1">
    <location>
        <begin position="813"/>
        <end position="1091"/>
    </location>
</feature>
<evidence type="ECO:0000259" key="1">
    <source>
        <dbReference type="Pfam" id="PF12770"/>
    </source>
</evidence>
<evidence type="ECO:0000313" key="3">
    <source>
        <dbReference type="Proteomes" id="UP001365542"/>
    </source>
</evidence>
<reference evidence="2 3" key="1">
    <citation type="submission" date="2019-10" db="EMBL/GenBank/DDBJ databases">
        <authorList>
            <person name="Palmer J.M."/>
        </authorList>
    </citation>
    <scope>NUCLEOTIDE SEQUENCE [LARGE SCALE GENOMIC DNA]</scope>
    <source>
        <strain evidence="2 3">TWF694</strain>
    </source>
</reference>
<protein>
    <recommendedName>
        <fullName evidence="1">CHAT domain-containing protein</fullName>
    </recommendedName>
</protein>
<sequence>METSELRVSILTRIFSNVEPDTLQLLQSSTDEGLCAFANAHNEPEDYSDAEDYVQLHLLVFAWTGSFQHIEKSLIVAELWQLEVLDRILAIKSMDPWRHQRLKLSNKAMDLLGSHQRSGLRKDLEDAIQTMEKAFTMVPPDHEDLAIFKGNLGTLYGPRFNFTKDVAELDRAIELIWEAVISILPDGAKSLFLGVLRSFHKTRFKLTHNVGDLEQMADVASMAIDATPVGSPDRPSRLYKLGRRLDKLFDYNGSSQTLDRVIEVVTAAVETAPTDYPDRTKWSDMLAMALGRRFQRLGDMADLNRAIQIAEDSLAQVPPDHLQRTSLLYTLGALITLRYNQTEEMEDLNRAIVVLEDMPPFDPNRVIAIPEDMTPVDRAREAGLRLNLGQILRLRFERTKNIADLDRSIDLLRAASKMIDYSTILSTLGTSLKQRYDEKGDIQDLTEAIDVSIRAVDTTAAHNRNLGLHLNQLGLLHKRRHNVTGDIKDLDEAVRVLALGVDATPPEHSEFAGRLDNLGLCLGNRYKKNGSAEDLEWSKSCYHRAINSQSSGPADIMSAIHNATRLLARELGPEKICEYLEKAINLLVKTSPMYFQQNDKQQSLAKFPGIASDAAAAALNAGKGAFHALQLLELGRGVITDHFMKMRTNLSDLEEKQPDLAAQFIFLRDKLDPASQGTALSISKKVHLSSLKDLASAGASAGVSAEASTGASTGVSRNQRVEAEKSFHDLCEKIREIPGFEKFLLPPSAEELMSAANPDPIAIINVSSIRCDALIVEKNRIRNLELPGLTSRLSYAFVITIREAKQPEAVKLVLEWMWETVARPVLEALGFTETPTDDNWPRVWWIPTGYLSQLPLHAAGRHFQSPRSNEAVLDRVMSSYSLSIKALMYGRQQQSTQEGSDKALMVAVPETAGQANLPYAMEELKILESLCAPLHPVIPELKRDLVLQGMRDCKIFHFAGHGLSDPSDPLKSCLLLQEGIASSLNISDIRDTKLQDNAPFLAYLSACSTGAVEAEGLVDEGINLINACQLAGFRHVIGTLWEVSDPYCVDVARVLYEVIRDEGMTDRTICRGLHKAIKTLRDKAVDTNLWAKEAFTIEEVDEKTIDIDMMKLSEYLENLKLEEDESPTASASIEVVGISSGSKAASNRSAAEFIRNAKLLSLNTARYGSTALDFYWVPYVHFGV</sequence>
<accession>A0AAV9X9E7</accession>
<gene>
    <name evidence="2" type="ORF">TWF694_011218</name>
</gene>
<comment type="caution">
    <text evidence="2">The sequence shown here is derived from an EMBL/GenBank/DDBJ whole genome shotgun (WGS) entry which is preliminary data.</text>
</comment>
<dbReference type="AlphaFoldDB" id="A0AAV9X9E7"/>
<proteinExistence type="predicted"/>
<dbReference type="InterPro" id="IPR024983">
    <property type="entry name" value="CHAT_dom"/>
</dbReference>
<dbReference type="EMBL" id="JAVHJO010000008">
    <property type="protein sequence ID" value="KAK6538339.1"/>
    <property type="molecule type" value="Genomic_DNA"/>
</dbReference>
<dbReference type="Pfam" id="PF12770">
    <property type="entry name" value="CHAT"/>
    <property type="match status" value="1"/>
</dbReference>
<name>A0AAV9X9E7_9PEZI</name>
<keyword evidence="3" id="KW-1185">Reference proteome</keyword>
<dbReference type="Proteomes" id="UP001365542">
    <property type="component" value="Unassembled WGS sequence"/>
</dbReference>
<dbReference type="Gene3D" id="1.25.40.10">
    <property type="entry name" value="Tetratricopeptide repeat domain"/>
    <property type="match status" value="2"/>
</dbReference>
<dbReference type="InterPro" id="IPR011990">
    <property type="entry name" value="TPR-like_helical_dom_sf"/>
</dbReference>
<evidence type="ECO:0000313" key="2">
    <source>
        <dbReference type="EMBL" id="KAK6538339.1"/>
    </source>
</evidence>